<comment type="caution">
    <text evidence="3">The sequence shown here is derived from an EMBL/GenBank/DDBJ whole genome shotgun (WGS) entry which is preliminary data.</text>
</comment>
<gene>
    <name evidence="3" type="ORF">RDB_LOCUS32915</name>
</gene>
<feature type="compositionally biased region" description="Low complexity" evidence="2">
    <location>
        <begin position="229"/>
        <end position="244"/>
    </location>
</feature>
<evidence type="ECO:0000313" key="3">
    <source>
        <dbReference type="EMBL" id="CAE6379948.1"/>
    </source>
</evidence>
<feature type="compositionally biased region" description="Polar residues" evidence="2">
    <location>
        <begin position="413"/>
        <end position="423"/>
    </location>
</feature>
<reference evidence="3" key="1">
    <citation type="submission" date="2021-01" db="EMBL/GenBank/DDBJ databases">
        <authorList>
            <person name="Kaushik A."/>
        </authorList>
    </citation>
    <scope>NUCLEOTIDE SEQUENCE</scope>
    <source>
        <strain evidence="3">AG1-1C</strain>
    </source>
</reference>
<dbReference type="Proteomes" id="UP000663846">
    <property type="component" value="Unassembled WGS sequence"/>
</dbReference>
<evidence type="ECO:0000256" key="1">
    <source>
        <dbReference type="SAM" id="Coils"/>
    </source>
</evidence>
<proteinExistence type="predicted"/>
<feature type="compositionally biased region" description="Low complexity" evidence="2">
    <location>
        <begin position="117"/>
        <end position="129"/>
    </location>
</feature>
<feature type="region of interest" description="Disordered" evidence="2">
    <location>
        <begin position="1"/>
        <end position="41"/>
    </location>
</feature>
<feature type="region of interest" description="Disordered" evidence="2">
    <location>
        <begin position="413"/>
        <end position="439"/>
    </location>
</feature>
<dbReference type="EMBL" id="CAJMWS010000210">
    <property type="protein sequence ID" value="CAE6379948.1"/>
    <property type="molecule type" value="Genomic_DNA"/>
</dbReference>
<feature type="region of interest" description="Disordered" evidence="2">
    <location>
        <begin position="224"/>
        <end position="264"/>
    </location>
</feature>
<protein>
    <submittedName>
        <fullName evidence="3">Uncharacterized protein</fullName>
    </submittedName>
</protein>
<dbReference type="AlphaFoldDB" id="A0A8H2WGX7"/>
<name>A0A8H2WGX7_9AGAM</name>
<feature type="compositionally biased region" description="Polar residues" evidence="2">
    <location>
        <begin position="96"/>
        <end position="105"/>
    </location>
</feature>
<organism evidence="3 4">
    <name type="scientific">Rhizoctonia solani</name>
    <dbReference type="NCBI Taxonomy" id="456999"/>
    <lineage>
        <taxon>Eukaryota</taxon>
        <taxon>Fungi</taxon>
        <taxon>Dikarya</taxon>
        <taxon>Basidiomycota</taxon>
        <taxon>Agaricomycotina</taxon>
        <taxon>Agaricomycetes</taxon>
        <taxon>Cantharellales</taxon>
        <taxon>Ceratobasidiaceae</taxon>
        <taxon>Rhizoctonia</taxon>
    </lineage>
</organism>
<keyword evidence="1" id="KW-0175">Coiled coil</keyword>
<accession>A0A8H2WGX7</accession>
<feature type="compositionally biased region" description="Polar residues" evidence="2">
    <location>
        <begin position="1"/>
        <end position="15"/>
    </location>
</feature>
<feature type="compositionally biased region" description="Polar residues" evidence="2">
    <location>
        <begin position="72"/>
        <end position="89"/>
    </location>
</feature>
<evidence type="ECO:0000313" key="4">
    <source>
        <dbReference type="Proteomes" id="UP000663846"/>
    </source>
</evidence>
<feature type="region of interest" description="Disordered" evidence="2">
    <location>
        <begin position="72"/>
        <end position="131"/>
    </location>
</feature>
<feature type="coiled-coil region" evidence="1">
    <location>
        <begin position="444"/>
        <end position="471"/>
    </location>
</feature>
<evidence type="ECO:0000256" key="2">
    <source>
        <dbReference type="SAM" id="MobiDB-lite"/>
    </source>
</evidence>
<sequence length="492" mass="52027">MNTVSKAPASNSKRNASPGPSPQTKRRRVDMEDHVSAGNPKNVLANLGLAVGTSNTLTQAKLKSVAGLLAPSTNATRNSSRGSKGNTNPPVCHNTRPVTSGTGTATDPVIVSDEPPSQSSSSASSTSTRRITRSQEAHILLDALPDDPSDVLTQTLRTILKTPTAIPRGRTSVSRDTAVYLANGRLTGTPFLRLLRHLASPARNTNPALGLTLLKKLVEAMRATEDATPKSAPAGPSSAASTPMPVTPDTPSTTTFAPHDGSSFHCPTEQLFEPSLFSEVESSAMGLGALPLPTITEVGPIAQMDIVIDPELLAISNNSGYLQSPIVSQNLGSFDVDLEELFRALPPASDEATPTNESVPILEPLPTDTSIDWGTLVSLPLEDLLAGWVPEEQPLPTDLTQNNTHIFPMPMTSAQQTGPSACSVSEKGPKQQAHSSGTVRIPARADALALLERAHARKKELEQKLLAAKRQLWGCKIEAGVERNVLEALKRA</sequence>